<feature type="signal peptide" evidence="1">
    <location>
        <begin position="1"/>
        <end position="20"/>
    </location>
</feature>
<keyword evidence="1" id="KW-0732">Signal</keyword>
<feature type="chain" id="PRO_5038031131" description="Lipoprotein" evidence="1">
    <location>
        <begin position="21"/>
        <end position="143"/>
    </location>
</feature>
<protein>
    <recommendedName>
        <fullName evidence="4">Lipoprotein</fullName>
    </recommendedName>
</protein>
<organism evidence="2 3">
    <name type="scientific">Aquimarina muelleri</name>
    <dbReference type="NCBI Taxonomy" id="279356"/>
    <lineage>
        <taxon>Bacteria</taxon>
        <taxon>Pseudomonadati</taxon>
        <taxon>Bacteroidota</taxon>
        <taxon>Flavobacteriia</taxon>
        <taxon>Flavobacteriales</taxon>
        <taxon>Flavobacteriaceae</taxon>
        <taxon>Aquimarina</taxon>
    </lineage>
</organism>
<accession>A0A918JW09</accession>
<proteinExistence type="predicted"/>
<dbReference type="Proteomes" id="UP000601108">
    <property type="component" value="Unassembled WGS sequence"/>
</dbReference>
<sequence>MKKLMYVAVYILALGFYACGSDNDDEFDCSAGTVAIAETGNKYRENSSTDNCEAYKTAMEGYLNNSCTEDKELIKIYLSQLELLGDCTIAGKKCLLCKNGEQKTFICRGENGNAFIQESNNGEITLRDTGVTFDKYVELSNCE</sequence>
<comment type="caution">
    <text evidence="2">The sequence shown here is derived from an EMBL/GenBank/DDBJ whole genome shotgun (WGS) entry which is preliminary data.</text>
</comment>
<dbReference type="RefSeq" id="WP_027414234.1">
    <property type="nucleotide sequence ID" value="NZ_BMWS01000013.1"/>
</dbReference>
<evidence type="ECO:0000313" key="3">
    <source>
        <dbReference type="Proteomes" id="UP000601108"/>
    </source>
</evidence>
<dbReference type="PROSITE" id="PS51257">
    <property type="entry name" value="PROKAR_LIPOPROTEIN"/>
    <property type="match status" value="1"/>
</dbReference>
<dbReference type="AlphaFoldDB" id="A0A918JW09"/>
<evidence type="ECO:0000313" key="2">
    <source>
        <dbReference type="EMBL" id="GGX19890.1"/>
    </source>
</evidence>
<evidence type="ECO:0000256" key="1">
    <source>
        <dbReference type="SAM" id="SignalP"/>
    </source>
</evidence>
<keyword evidence="3" id="KW-1185">Reference proteome</keyword>
<evidence type="ECO:0008006" key="4">
    <source>
        <dbReference type="Google" id="ProtNLM"/>
    </source>
</evidence>
<name>A0A918JW09_9FLAO</name>
<reference evidence="2 3" key="1">
    <citation type="journal article" date="2014" name="Int. J. Syst. Evol. Microbiol.">
        <title>Complete genome sequence of Corynebacterium casei LMG S-19264T (=DSM 44701T), isolated from a smear-ripened cheese.</title>
        <authorList>
            <consortium name="US DOE Joint Genome Institute (JGI-PGF)"/>
            <person name="Walter F."/>
            <person name="Albersmeier A."/>
            <person name="Kalinowski J."/>
            <person name="Ruckert C."/>
        </authorList>
    </citation>
    <scope>NUCLEOTIDE SEQUENCE [LARGE SCALE GENOMIC DNA]</scope>
    <source>
        <strain evidence="2 3">KCTC 12285</strain>
    </source>
</reference>
<gene>
    <name evidence="2" type="ORF">GCM10007384_21550</name>
</gene>
<dbReference type="EMBL" id="BMWS01000013">
    <property type="protein sequence ID" value="GGX19890.1"/>
    <property type="molecule type" value="Genomic_DNA"/>
</dbReference>